<evidence type="ECO:0000256" key="1">
    <source>
        <dbReference type="ARBA" id="ARBA00006271"/>
    </source>
</evidence>
<dbReference type="Proteomes" id="UP000469452">
    <property type="component" value="Unassembled WGS sequence"/>
</dbReference>
<dbReference type="VEuPathDB" id="FungiDB:H257_00367"/>
<sequence>MVDKARSRSDASTKAKRGRNKRKAKAPPDPSQEDEEQDDTSENDNNSGQSDDECDESELYASLYFEKNNLGIAVYDALTSKLTINQLVVPHLDLRMVVDQLVTQIEPGTVIVSKLNVAKHNILSALDNVQFDRMTTQVRKVSPSITIQVAVQACTQANNNAVDFAYLKGCKEIEGLRIGTDWSSNVGVFDDSTKREKYKYLSSYFDFDSLEMIRAVGALVAFLSSEKISNQLDSSAAVFVAAVEQASFDGIMLVDSNTLKALQIFNQVNQHWNIIHPKSRYGSRISTDGTWLINAMYSKSFERSKEGFSIYALLDNTITKSGKLLLRQWLLKPLTDVAKIESRHTTVAYFVESRQSDLVKDLTTSLRGFRDAFRILRRVKTMRAKGRDWCALQQCISCFLAIRKELVQCSMPANLNLVEQISSISSIQDLNNLLCNVVDFDATKKEASCIIREGVSAELDAARDKLAQVDQILVDLARILQDEWPQLKSISLQFLPRVGYVIQCPSAAPIPPILQFQFEDSSFSFYKCPKCRKLDEDFGDIHGYISDIQHRALIFSFCAA</sequence>
<reference evidence="4 5" key="1">
    <citation type="submission" date="2019-06" db="EMBL/GenBank/DDBJ databases">
        <title>Genomics analysis of Aphanomyces spp. identifies a new class of oomycete effector associated with host adaptation.</title>
        <authorList>
            <person name="Gaulin E."/>
        </authorList>
    </citation>
    <scope>NUCLEOTIDE SEQUENCE [LARGE SCALE GENOMIC DNA]</scope>
    <source>
        <strain evidence="4 5">E</strain>
    </source>
</reference>
<name>A0A6A4YZ84_APHAT</name>
<comment type="similarity">
    <text evidence="1">Belongs to the DNA mismatch repair MutS family.</text>
</comment>
<evidence type="ECO:0000313" key="4">
    <source>
        <dbReference type="EMBL" id="KAF0704325.1"/>
    </source>
</evidence>
<dbReference type="GO" id="GO:0005524">
    <property type="term" value="F:ATP binding"/>
    <property type="evidence" value="ECO:0007669"/>
    <property type="project" value="InterPro"/>
</dbReference>
<dbReference type="InterPro" id="IPR007696">
    <property type="entry name" value="DNA_mismatch_repair_MutS_core"/>
</dbReference>
<organism evidence="4 5">
    <name type="scientific">Aphanomyces astaci</name>
    <name type="common">Crayfish plague agent</name>
    <dbReference type="NCBI Taxonomy" id="112090"/>
    <lineage>
        <taxon>Eukaryota</taxon>
        <taxon>Sar</taxon>
        <taxon>Stramenopiles</taxon>
        <taxon>Oomycota</taxon>
        <taxon>Saprolegniomycetes</taxon>
        <taxon>Saprolegniales</taxon>
        <taxon>Verrucalvaceae</taxon>
        <taxon>Aphanomyces</taxon>
    </lineage>
</organism>
<feature type="compositionally biased region" description="Acidic residues" evidence="2">
    <location>
        <begin position="31"/>
        <end position="42"/>
    </location>
</feature>
<evidence type="ECO:0000259" key="3">
    <source>
        <dbReference type="SMART" id="SM00533"/>
    </source>
</evidence>
<dbReference type="Gene3D" id="1.10.1420.10">
    <property type="match status" value="1"/>
</dbReference>
<feature type="domain" description="DNA mismatch repair protein MutS core" evidence="3">
    <location>
        <begin position="305"/>
        <end position="559"/>
    </location>
</feature>
<dbReference type="GO" id="GO:0140664">
    <property type="term" value="F:ATP-dependent DNA damage sensor activity"/>
    <property type="evidence" value="ECO:0007669"/>
    <property type="project" value="InterPro"/>
</dbReference>
<dbReference type="AlphaFoldDB" id="A0A6A4YZ84"/>
<dbReference type="PANTHER" id="PTHR11361">
    <property type="entry name" value="DNA MISMATCH REPAIR PROTEIN MUTS FAMILY MEMBER"/>
    <property type="match status" value="1"/>
</dbReference>
<feature type="compositionally biased region" description="Basic and acidic residues" evidence="2">
    <location>
        <begin position="1"/>
        <end position="13"/>
    </location>
</feature>
<dbReference type="SMART" id="SM00533">
    <property type="entry name" value="MUTSd"/>
    <property type="match status" value="1"/>
</dbReference>
<proteinExistence type="inferred from homology"/>
<evidence type="ECO:0000256" key="2">
    <source>
        <dbReference type="SAM" id="MobiDB-lite"/>
    </source>
</evidence>
<dbReference type="EMBL" id="VJMI01020452">
    <property type="protein sequence ID" value="KAF0704325.1"/>
    <property type="molecule type" value="Genomic_DNA"/>
</dbReference>
<dbReference type="InterPro" id="IPR036187">
    <property type="entry name" value="DNA_mismatch_repair_MutS_sf"/>
</dbReference>
<gene>
    <name evidence="4" type="ORF">AaE_014995</name>
</gene>
<dbReference type="GO" id="GO:0006298">
    <property type="term" value="P:mismatch repair"/>
    <property type="evidence" value="ECO:0007669"/>
    <property type="project" value="InterPro"/>
</dbReference>
<protein>
    <recommendedName>
        <fullName evidence="3">DNA mismatch repair protein MutS core domain-containing protein</fullName>
    </recommendedName>
</protein>
<evidence type="ECO:0000313" key="5">
    <source>
        <dbReference type="Proteomes" id="UP000469452"/>
    </source>
</evidence>
<dbReference type="SUPFAM" id="SSF48334">
    <property type="entry name" value="DNA repair protein MutS, domain III"/>
    <property type="match status" value="1"/>
</dbReference>
<dbReference type="InterPro" id="IPR045076">
    <property type="entry name" value="MutS"/>
</dbReference>
<dbReference type="GO" id="GO:0030983">
    <property type="term" value="F:mismatched DNA binding"/>
    <property type="evidence" value="ECO:0007669"/>
    <property type="project" value="InterPro"/>
</dbReference>
<dbReference type="GO" id="GO:0005634">
    <property type="term" value="C:nucleus"/>
    <property type="evidence" value="ECO:0007669"/>
    <property type="project" value="TreeGrafter"/>
</dbReference>
<dbReference type="Pfam" id="PF05192">
    <property type="entry name" value="MutS_III"/>
    <property type="match status" value="1"/>
</dbReference>
<comment type="caution">
    <text evidence="4">The sequence shown here is derived from an EMBL/GenBank/DDBJ whole genome shotgun (WGS) entry which is preliminary data.</text>
</comment>
<accession>A0A6A4YZ84</accession>
<feature type="compositionally biased region" description="Basic residues" evidence="2">
    <location>
        <begin position="14"/>
        <end position="25"/>
    </location>
</feature>
<feature type="region of interest" description="Disordered" evidence="2">
    <location>
        <begin position="1"/>
        <end position="53"/>
    </location>
</feature>
<dbReference type="GO" id="GO:0051026">
    <property type="term" value="P:chiasma assembly"/>
    <property type="evidence" value="ECO:0007669"/>
    <property type="project" value="TreeGrafter"/>
</dbReference>
<dbReference type="PANTHER" id="PTHR11361:SF20">
    <property type="entry name" value="MUTS PROTEIN HOMOLOG 5"/>
    <property type="match status" value="1"/>
</dbReference>